<evidence type="ECO:0000256" key="3">
    <source>
        <dbReference type="ARBA" id="ARBA00022475"/>
    </source>
</evidence>
<dbReference type="NCBIfam" id="TIGR03426">
    <property type="entry name" value="shape_MreD"/>
    <property type="match status" value="1"/>
</dbReference>
<comment type="subcellular location">
    <subcellularLocation>
        <location evidence="8">Cell inner membrane</location>
    </subcellularLocation>
    <subcellularLocation>
        <location evidence="1">Cell membrane</location>
        <topology evidence="1">Multi-pass membrane protein</topology>
    </subcellularLocation>
</comment>
<protein>
    <recommendedName>
        <fullName evidence="8">Rod shape-determining protein MreD</fullName>
    </recommendedName>
</protein>
<dbReference type="PIRSF" id="PIRSF018472">
    <property type="entry name" value="MreD_proteobac"/>
    <property type="match status" value="1"/>
</dbReference>
<comment type="similarity">
    <text evidence="2 8">Belongs to the MreD family.</text>
</comment>
<dbReference type="GO" id="GO:0005886">
    <property type="term" value="C:plasma membrane"/>
    <property type="evidence" value="ECO:0007669"/>
    <property type="project" value="UniProtKB-SubCell"/>
</dbReference>
<keyword evidence="11" id="KW-1185">Reference proteome</keyword>
<sequence>MAPPSAANLALPWIWLSLLLALCLQVMPLAEGWQLWRPDWLGLMLVYWCMKTPYRVGVFHGFVLGLLLDLIEGAVLGHNALLLSLLAFLCALVYPRFRAYSLVQQALMVLVLLGSVQLADQWLRTLVGSFSIHLAFLTPSLIGALLWPWFATLFNLLGRRLARD</sequence>
<dbReference type="OrthoDB" id="6647425at2"/>
<evidence type="ECO:0000313" key="10">
    <source>
        <dbReference type="EMBL" id="SDO57811.1"/>
    </source>
</evidence>
<feature type="transmembrane region" description="Helical" evidence="9">
    <location>
        <begin position="135"/>
        <end position="157"/>
    </location>
</feature>
<dbReference type="RefSeq" id="WP_089679787.1">
    <property type="nucleotide sequence ID" value="NZ_FNIV01000008.1"/>
</dbReference>
<proteinExistence type="inferred from homology"/>
<name>A0A1H0KPV9_9GAMM</name>
<dbReference type="GO" id="GO:0008360">
    <property type="term" value="P:regulation of cell shape"/>
    <property type="evidence" value="ECO:0007669"/>
    <property type="project" value="UniProtKB-UniRule"/>
</dbReference>
<feature type="transmembrane region" description="Helical" evidence="9">
    <location>
        <begin position="75"/>
        <end position="94"/>
    </location>
</feature>
<feature type="transmembrane region" description="Helical" evidence="9">
    <location>
        <begin position="106"/>
        <end position="123"/>
    </location>
</feature>
<keyword evidence="4 9" id="KW-0812">Transmembrane</keyword>
<dbReference type="Pfam" id="PF04093">
    <property type="entry name" value="MreD"/>
    <property type="match status" value="1"/>
</dbReference>
<organism evidence="10 11">
    <name type="scientific">Halomonas shengliensis</name>
    <dbReference type="NCBI Taxonomy" id="419597"/>
    <lineage>
        <taxon>Bacteria</taxon>
        <taxon>Pseudomonadati</taxon>
        <taxon>Pseudomonadota</taxon>
        <taxon>Gammaproteobacteria</taxon>
        <taxon>Oceanospirillales</taxon>
        <taxon>Halomonadaceae</taxon>
        <taxon>Halomonas</taxon>
    </lineage>
</organism>
<evidence type="ECO:0000313" key="11">
    <source>
        <dbReference type="Proteomes" id="UP000199075"/>
    </source>
</evidence>
<dbReference type="STRING" id="419597.SAMN04487957_10860"/>
<dbReference type="PANTHER" id="PTHR37484">
    <property type="entry name" value="ROD SHAPE-DETERMINING PROTEIN MRED"/>
    <property type="match status" value="1"/>
</dbReference>
<evidence type="ECO:0000256" key="2">
    <source>
        <dbReference type="ARBA" id="ARBA00007776"/>
    </source>
</evidence>
<dbReference type="Proteomes" id="UP000199075">
    <property type="component" value="Unassembled WGS sequence"/>
</dbReference>
<evidence type="ECO:0000256" key="1">
    <source>
        <dbReference type="ARBA" id="ARBA00004651"/>
    </source>
</evidence>
<reference evidence="11" key="1">
    <citation type="submission" date="2016-10" db="EMBL/GenBank/DDBJ databases">
        <authorList>
            <person name="Varghese N."/>
            <person name="Submissions S."/>
        </authorList>
    </citation>
    <scope>NUCLEOTIDE SEQUENCE [LARGE SCALE GENOMIC DNA]</scope>
    <source>
        <strain evidence="11">CGMCC 1.6444</strain>
    </source>
</reference>
<keyword evidence="6 9" id="KW-1133">Transmembrane helix</keyword>
<evidence type="ECO:0000256" key="7">
    <source>
        <dbReference type="ARBA" id="ARBA00023136"/>
    </source>
</evidence>
<dbReference type="InterPro" id="IPR026034">
    <property type="entry name" value="MreD_proteobac"/>
</dbReference>
<evidence type="ECO:0000256" key="9">
    <source>
        <dbReference type="SAM" id="Phobius"/>
    </source>
</evidence>
<comment type="function">
    <text evidence="8">Involved in formation of the rod shape of the cell. May also contribute to regulation of formation of penicillin-binding proteins.</text>
</comment>
<keyword evidence="5 8" id="KW-0133">Cell shape</keyword>
<dbReference type="PANTHER" id="PTHR37484:SF1">
    <property type="entry name" value="ROD SHAPE-DETERMINING PROTEIN MRED"/>
    <property type="match status" value="1"/>
</dbReference>
<dbReference type="AlphaFoldDB" id="A0A1H0KPV9"/>
<keyword evidence="3 8" id="KW-1003">Cell membrane</keyword>
<keyword evidence="7 8" id="KW-0472">Membrane</keyword>
<dbReference type="EMBL" id="FNIV01000008">
    <property type="protein sequence ID" value="SDO57811.1"/>
    <property type="molecule type" value="Genomic_DNA"/>
</dbReference>
<evidence type="ECO:0000256" key="5">
    <source>
        <dbReference type="ARBA" id="ARBA00022960"/>
    </source>
</evidence>
<keyword evidence="8" id="KW-0997">Cell inner membrane</keyword>
<evidence type="ECO:0000256" key="8">
    <source>
        <dbReference type="PIRNR" id="PIRNR018472"/>
    </source>
</evidence>
<gene>
    <name evidence="10" type="ORF">SAMN04487957_10860</name>
</gene>
<dbReference type="InterPro" id="IPR007227">
    <property type="entry name" value="Cell_shape_determining_MreD"/>
</dbReference>
<accession>A0A1H0KPV9</accession>
<evidence type="ECO:0000256" key="6">
    <source>
        <dbReference type="ARBA" id="ARBA00022989"/>
    </source>
</evidence>
<evidence type="ECO:0000256" key="4">
    <source>
        <dbReference type="ARBA" id="ARBA00022692"/>
    </source>
</evidence>